<name>A0A1F7F8X9_UNCRA</name>
<dbReference type="Proteomes" id="UP000179243">
    <property type="component" value="Unassembled WGS sequence"/>
</dbReference>
<sequence length="59" mass="6386">MKNCDMKVNGNVLTITVDLSKDFGKSASGKSLIISTTEGNISLPEKEEIKIGLNIYKKA</sequence>
<accession>A0A1F7F8X9</accession>
<organism evidence="1 2">
    <name type="scientific">Candidatus Raymondbacteria bacterium RIFOXYD12_FULL_49_13</name>
    <dbReference type="NCBI Taxonomy" id="1817890"/>
    <lineage>
        <taxon>Bacteria</taxon>
        <taxon>Raymondiibacteriota</taxon>
    </lineage>
</organism>
<protein>
    <submittedName>
        <fullName evidence="1">Uncharacterized protein</fullName>
    </submittedName>
</protein>
<dbReference type="AlphaFoldDB" id="A0A1F7F8X9"/>
<proteinExistence type="predicted"/>
<dbReference type="EMBL" id="MFYX01000097">
    <property type="protein sequence ID" value="OGK03119.1"/>
    <property type="molecule type" value="Genomic_DNA"/>
</dbReference>
<reference evidence="1 2" key="1">
    <citation type="journal article" date="2016" name="Nat. Commun.">
        <title>Thousands of microbial genomes shed light on interconnected biogeochemical processes in an aquifer system.</title>
        <authorList>
            <person name="Anantharaman K."/>
            <person name="Brown C.T."/>
            <person name="Hug L.A."/>
            <person name="Sharon I."/>
            <person name="Castelle C.J."/>
            <person name="Probst A.J."/>
            <person name="Thomas B.C."/>
            <person name="Singh A."/>
            <person name="Wilkins M.J."/>
            <person name="Karaoz U."/>
            <person name="Brodie E.L."/>
            <person name="Williams K.H."/>
            <person name="Hubbard S.S."/>
            <person name="Banfield J.F."/>
        </authorList>
    </citation>
    <scope>NUCLEOTIDE SEQUENCE [LARGE SCALE GENOMIC DNA]</scope>
</reference>
<gene>
    <name evidence="1" type="ORF">A2519_06915</name>
</gene>
<evidence type="ECO:0000313" key="1">
    <source>
        <dbReference type="EMBL" id="OGK03119.1"/>
    </source>
</evidence>
<evidence type="ECO:0000313" key="2">
    <source>
        <dbReference type="Proteomes" id="UP000179243"/>
    </source>
</evidence>
<comment type="caution">
    <text evidence="1">The sequence shown here is derived from an EMBL/GenBank/DDBJ whole genome shotgun (WGS) entry which is preliminary data.</text>
</comment>